<reference evidence="2" key="1">
    <citation type="journal article" date="2015" name="Nature">
        <title>Complex archaea that bridge the gap between prokaryotes and eukaryotes.</title>
        <authorList>
            <person name="Spang A."/>
            <person name="Saw J.H."/>
            <person name="Jorgensen S.L."/>
            <person name="Zaremba-Niedzwiedzka K."/>
            <person name="Martijn J."/>
            <person name="Lind A.E."/>
            <person name="van Eijk R."/>
            <person name="Schleper C."/>
            <person name="Guy L."/>
            <person name="Ettema T.J."/>
        </authorList>
    </citation>
    <scope>NUCLEOTIDE SEQUENCE</scope>
</reference>
<evidence type="ECO:0000313" key="2">
    <source>
        <dbReference type="EMBL" id="KKN23778.1"/>
    </source>
</evidence>
<name>A0A0F9S390_9ZZZZ</name>
<dbReference type="PANTHER" id="PTHR22916">
    <property type="entry name" value="GLYCOSYLTRANSFERASE"/>
    <property type="match status" value="1"/>
</dbReference>
<dbReference type="InterPro" id="IPR001173">
    <property type="entry name" value="Glyco_trans_2-like"/>
</dbReference>
<dbReference type="GO" id="GO:0016758">
    <property type="term" value="F:hexosyltransferase activity"/>
    <property type="evidence" value="ECO:0007669"/>
    <property type="project" value="UniProtKB-ARBA"/>
</dbReference>
<organism evidence="2">
    <name type="scientific">marine sediment metagenome</name>
    <dbReference type="NCBI Taxonomy" id="412755"/>
    <lineage>
        <taxon>unclassified sequences</taxon>
        <taxon>metagenomes</taxon>
        <taxon>ecological metagenomes</taxon>
    </lineage>
</organism>
<comment type="caution">
    <text evidence="2">The sequence shown here is derived from an EMBL/GenBank/DDBJ whole genome shotgun (WGS) entry which is preliminary data.</text>
</comment>
<feature type="domain" description="Glycosyltransferase 2-like" evidence="1">
    <location>
        <begin position="4"/>
        <end position="128"/>
    </location>
</feature>
<dbReference type="CDD" id="cd06433">
    <property type="entry name" value="GT_2_WfgS_like"/>
    <property type="match status" value="1"/>
</dbReference>
<dbReference type="InterPro" id="IPR029044">
    <property type="entry name" value="Nucleotide-diphossugar_trans"/>
</dbReference>
<accession>A0A0F9S390</accession>
<evidence type="ECO:0000259" key="1">
    <source>
        <dbReference type="Pfam" id="PF00535"/>
    </source>
</evidence>
<dbReference type="EMBL" id="LAZR01002940">
    <property type="protein sequence ID" value="KKN23778.1"/>
    <property type="molecule type" value="Genomic_DNA"/>
</dbReference>
<dbReference type="AlphaFoldDB" id="A0A0F9S390"/>
<dbReference type="Pfam" id="PF00535">
    <property type="entry name" value="Glycos_transf_2"/>
    <property type="match status" value="1"/>
</dbReference>
<gene>
    <name evidence="2" type="ORF">LCGC14_0901480</name>
</gene>
<proteinExistence type="predicted"/>
<sequence length="255" mass="28352">MKVSIITVCFNSALFISTAIESVLAQSYTDIEYIVIDGDSKDGTLDVINKYADRIAHIVSEPDKGIYDAMNKGLALATGDVIGILNSDDFYPHSDVVSEVVKELSLRSNIDIVLGSVDFVMPKDLEKPIRLYSSADFISWKLRFGLSPPHPGAFIKKSAYERAGMYKMGYKIAADFDMFVRMLLVMHFSYITLDKVLVRMRIGGASTSGINSYIVSTKEMARSLKENKVYSSILIVLMRLPVKSLQIILIKLGVK</sequence>
<dbReference type="PANTHER" id="PTHR22916:SF3">
    <property type="entry name" value="UDP-GLCNAC:BETAGAL BETA-1,3-N-ACETYLGLUCOSAMINYLTRANSFERASE-LIKE PROTEIN 1"/>
    <property type="match status" value="1"/>
</dbReference>
<dbReference type="SUPFAM" id="SSF53448">
    <property type="entry name" value="Nucleotide-diphospho-sugar transferases"/>
    <property type="match status" value="1"/>
</dbReference>
<dbReference type="Gene3D" id="3.90.550.10">
    <property type="entry name" value="Spore Coat Polysaccharide Biosynthesis Protein SpsA, Chain A"/>
    <property type="match status" value="1"/>
</dbReference>
<protein>
    <recommendedName>
        <fullName evidence="1">Glycosyltransferase 2-like domain-containing protein</fullName>
    </recommendedName>
</protein>